<dbReference type="EMBL" id="GGEC01060672">
    <property type="protein sequence ID" value="MBX41156.1"/>
    <property type="molecule type" value="Transcribed_RNA"/>
</dbReference>
<name>A0A2P2NFA0_RHIMU</name>
<dbReference type="AlphaFoldDB" id="A0A2P2NFA0"/>
<protein>
    <submittedName>
        <fullName evidence="1">Uncharacterized protein</fullName>
    </submittedName>
</protein>
<sequence>MNSCGSSLLDILILGGTLKELP</sequence>
<organism evidence="1">
    <name type="scientific">Rhizophora mucronata</name>
    <name type="common">Asiatic mangrove</name>
    <dbReference type="NCBI Taxonomy" id="61149"/>
    <lineage>
        <taxon>Eukaryota</taxon>
        <taxon>Viridiplantae</taxon>
        <taxon>Streptophyta</taxon>
        <taxon>Embryophyta</taxon>
        <taxon>Tracheophyta</taxon>
        <taxon>Spermatophyta</taxon>
        <taxon>Magnoliopsida</taxon>
        <taxon>eudicotyledons</taxon>
        <taxon>Gunneridae</taxon>
        <taxon>Pentapetalae</taxon>
        <taxon>rosids</taxon>
        <taxon>fabids</taxon>
        <taxon>Malpighiales</taxon>
        <taxon>Rhizophoraceae</taxon>
        <taxon>Rhizophora</taxon>
    </lineage>
</organism>
<proteinExistence type="predicted"/>
<accession>A0A2P2NFA0</accession>
<evidence type="ECO:0000313" key="1">
    <source>
        <dbReference type="EMBL" id="MBX41156.1"/>
    </source>
</evidence>
<reference evidence="1" key="1">
    <citation type="submission" date="2018-02" db="EMBL/GenBank/DDBJ databases">
        <title>Rhizophora mucronata_Transcriptome.</title>
        <authorList>
            <person name="Meera S.P."/>
            <person name="Sreeshan A."/>
            <person name="Augustine A."/>
        </authorList>
    </citation>
    <scope>NUCLEOTIDE SEQUENCE</scope>
    <source>
        <tissue evidence="1">Leaf</tissue>
    </source>
</reference>